<proteinExistence type="predicted"/>
<keyword evidence="3" id="KW-0732">Signal</keyword>
<evidence type="ECO:0000256" key="2">
    <source>
        <dbReference type="SAM" id="Phobius"/>
    </source>
</evidence>
<accession>A0ABY4BV51</accession>
<dbReference type="InterPro" id="IPR036116">
    <property type="entry name" value="FN3_sf"/>
</dbReference>
<evidence type="ECO:0000256" key="3">
    <source>
        <dbReference type="SAM" id="SignalP"/>
    </source>
</evidence>
<gene>
    <name evidence="4" type="ORF">MTO99_12650</name>
</gene>
<dbReference type="EMBL" id="CP094528">
    <property type="protein sequence ID" value="UOE43035.1"/>
    <property type="molecule type" value="Genomic_DNA"/>
</dbReference>
<feature type="region of interest" description="Disordered" evidence="1">
    <location>
        <begin position="54"/>
        <end position="74"/>
    </location>
</feature>
<keyword evidence="2" id="KW-0472">Membrane</keyword>
<feature type="chain" id="PRO_5047468907" description="Fibronectin type III domain-containing protein" evidence="3">
    <location>
        <begin position="38"/>
        <end position="420"/>
    </location>
</feature>
<sequence>MGRASRRGIRRFGLRAIVATGLALAMVTGGAAGAAFALEDPAPEPAAAPLVAEQPSAPEDPAMPEAPEGDAAPAAPELPEHIFVSYQGPQVQTPAQAEPLAVEVGGIGTGTANVWWPEVEGAEQYVITTTDGTVEITQPATYGGFARLTGLARDTDYTVQVDVLDADELVLTTGTRSFRTLASFELRGVATGPTTVRLTWAPPLVDDETWIGGDNWAAPLPAGATEFTDHSVLPGQTFSYALLGERVEVTPEVASIAPTVTGTTPTSANFTWPAVYGGSVGVGGHVPRTVTYTVFVDGVQVGETNSLTLDVGGLATAGHRMTIEASVIANRFIDDEFEENVRVVIARGAVDFSTVPPAPAPAPVPAAPKASAGGALARTGADPLPLVIAGVALLTGGVLAAVGASVRPARAAGRNRGPRG</sequence>
<evidence type="ECO:0008006" key="6">
    <source>
        <dbReference type="Google" id="ProtNLM"/>
    </source>
</evidence>
<keyword evidence="2" id="KW-1133">Transmembrane helix</keyword>
<evidence type="ECO:0000313" key="4">
    <source>
        <dbReference type="EMBL" id="UOE43035.1"/>
    </source>
</evidence>
<evidence type="ECO:0000256" key="1">
    <source>
        <dbReference type="SAM" id="MobiDB-lite"/>
    </source>
</evidence>
<feature type="signal peptide" evidence="3">
    <location>
        <begin position="1"/>
        <end position="37"/>
    </location>
</feature>
<keyword evidence="5" id="KW-1185">Reference proteome</keyword>
<keyword evidence="2" id="KW-0812">Transmembrane</keyword>
<reference evidence="4 5" key="1">
    <citation type="submission" date="2022-03" db="EMBL/GenBank/DDBJ databases">
        <title>Mucilaginibacter sp. isolated from the gut of Protaetia brevitarsis seulensis larvae.</title>
        <authorList>
            <person name="Won M."/>
            <person name="Kim S.-J."/>
            <person name="Kwon S.-W."/>
        </authorList>
    </citation>
    <scope>NUCLEOTIDE SEQUENCE [LARGE SCALE GENOMIC DNA]</scope>
    <source>
        <strain evidence="4 5">CFWR-12</strain>
    </source>
</reference>
<name>A0ABY4BV51_9MICO</name>
<dbReference type="SUPFAM" id="SSF49265">
    <property type="entry name" value="Fibronectin type III"/>
    <property type="match status" value="1"/>
</dbReference>
<evidence type="ECO:0000313" key="5">
    <source>
        <dbReference type="Proteomes" id="UP000832097"/>
    </source>
</evidence>
<dbReference type="Proteomes" id="UP000832097">
    <property type="component" value="Chromosome"/>
</dbReference>
<organism evidence="4 5">
    <name type="scientific">Agromyces larvae</name>
    <dbReference type="NCBI Taxonomy" id="2929802"/>
    <lineage>
        <taxon>Bacteria</taxon>
        <taxon>Bacillati</taxon>
        <taxon>Actinomycetota</taxon>
        <taxon>Actinomycetes</taxon>
        <taxon>Micrococcales</taxon>
        <taxon>Microbacteriaceae</taxon>
        <taxon>Agromyces</taxon>
    </lineage>
</organism>
<feature type="transmembrane region" description="Helical" evidence="2">
    <location>
        <begin position="386"/>
        <end position="406"/>
    </location>
</feature>
<protein>
    <recommendedName>
        <fullName evidence="6">Fibronectin type III domain-containing protein</fullName>
    </recommendedName>
</protein>
<dbReference type="RefSeq" id="WP_243554003.1">
    <property type="nucleotide sequence ID" value="NZ_CP094528.1"/>
</dbReference>